<dbReference type="PANTHER" id="PTHR11566:SF46">
    <property type="entry name" value="INTERFERON-INDUCED GTP-BINDING PROTEIN MX2"/>
    <property type="match status" value="1"/>
</dbReference>
<proteinExistence type="inferred from homology"/>
<dbReference type="InterPro" id="IPR001401">
    <property type="entry name" value="Dynamin_GTPase"/>
</dbReference>
<dbReference type="InterPro" id="IPR022812">
    <property type="entry name" value="Dynamin"/>
</dbReference>
<comment type="subcellular location">
    <subcellularLocation>
        <location evidence="2">Cytoplasm</location>
    </subcellularLocation>
    <subcellularLocation>
        <location evidence="1">Nucleus</location>
    </subcellularLocation>
</comment>
<keyword evidence="7" id="KW-0051">Antiviral defense</keyword>
<dbReference type="PANTHER" id="PTHR11566">
    <property type="entry name" value="DYNAMIN"/>
    <property type="match status" value="1"/>
</dbReference>
<feature type="domain" description="Dynamin-type G" evidence="15">
    <location>
        <begin position="163"/>
        <end position="436"/>
    </location>
</feature>
<evidence type="ECO:0000313" key="17">
    <source>
        <dbReference type="Proteomes" id="UP001314169"/>
    </source>
</evidence>
<dbReference type="Proteomes" id="UP001314169">
    <property type="component" value="Chromosome 2"/>
</dbReference>
<evidence type="ECO:0000256" key="6">
    <source>
        <dbReference type="ARBA" id="ARBA00022859"/>
    </source>
</evidence>
<evidence type="ECO:0000256" key="11">
    <source>
        <dbReference type="ARBA" id="ARBA00042030"/>
    </source>
</evidence>
<reference evidence="16" key="1">
    <citation type="submission" date="2023-12" db="EMBL/GenBank/DDBJ databases">
        <authorList>
            <person name="Brown T."/>
        </authorList>
    </citation>
    <scope>NUCLEOTIDE SEQUENCE</scope>
</reference>
<evidence type="ECO:0000256" key="12">
    <source>
        <dbReference type="RuleBase" id="RU003932"/>
    </source>
</evidence>
<keyword evidence="9" id="KW-0539">Nucleus</keyword>
<dbReference type="SMART" id="SM00302">
    <property type="entry name" value="GED"/>
    <property type="match status" value="1"/>
</dbReference>
<evidence type="ECO:0000256" key="7">
    <source>
        <dbReference type="ARBA" id="ARBA00023118"/>
    </source>
</evidence>
<gene>
    <name evidence="16" type="ORF">MPIPNATIZW_LOCUS10365</name>
</gene>
<keyword evidence="4" id="KW-0399">Innate immunity</keyword>
<dbReference type="Gene3D" id="1.20.120.1240">
    <property type="entry name" value="Dynamin, middle domain"/>
    <property type="match status" value="1"/>
</dbReference>
<dbReference type="InterPro" id="IPR019762">
    <property type="entry name" value="Dynamin_GTPase_CS"/>
</dbReference>
<dbReference type="Gene3D" id="3.40.50.300">
    <property type="entry name" value="P-loop containing nucleotide triphosphate hydrolases"/>
    <property type="match status" value="1"/>
</dbReference>
<feature type="compositionally biased region" description="Polar residues" evidence="13">
    <location>
        <begin position="1"/>
        <end position="12"/>
    </location>
</feature>
<evidence type="ECO:0000256" key="13">
    <source>
        <dbReference type="SAM" id="MobiDB-lite"/>
    </source>
</evidence>
<evidence type="ECO:0000256" key="4">
    <source>
        <dbReference type="ARBA" id="ARBA00022588"/>
    </source>
</evidence>
<evidence type="ECO:0000256" key="10">
    <source>
        <dbReference type="ARBA" id="ARBA00039835"/>
    </source>
</evidence>
<keyword evidence="8 12" id="KW-0342">GTP-binding</keyword>
<evidence type="ECO:0000313" key="16">
    <source>
        <dbReference type="EMBL" id="CAK6442059.1"/>
    </source>
</evidence>
<dbReference type="InterPro" id="IPR030381">
    <property type="entry name" value="G_DYNAMIN_dom"/>
</dbReference>
<dbReference type="InterPro" id="IPR027417">
    <property type="entry name" value="P-loop_NTPase"/>
</dbReference>
<evidence type="ECO:0000256" key="8">
    <source>
        <dbReference type="ARBA" id="ARBA00023134"/>
    </source>
</evidence>
<evidence type="ECO:0000259" key="14">
    <source>
        <dbReference type="PROSITE" id="PS51388"/>
    </source>
</evidence>
<name>A0ABN9ZYA2_PIPNA</name>
<dbReference type="InterPro" id="IPR045063">
    <property type="entry name" value="Dynamin_N"/>
</dbReference>
<dbReference type="Pfam" id="PF00350">
    <property type="entry name" value="Dynamin_N"/>
    <property type="match status" value="1"/>
</dbReference>
<dbReference type="InterPro" id="IPR003130">
    <property type="entry name" value="GED"/>
</dbReference>
<comment type="similarity">
    <text evidence="12">Belongs to the TRAFAC class dynamin-like GTPase superfamily. Dynamin/Fzo/YdjA family.</text>
</comment>
<organism evidence="16 17">
    <name type="scientific">Pipistrellus nathusii</name>
    <name type="common">Nathusius' pipistrelle</name>
    <dbReference type="NCBI Taxonomy" id="59473"/>
    <lineage>
        <taxon>Eukaryota</taxon>
        <taxon>Metazoa</taxon>
        <taxon>Chordata</taxon>
        <taxon>Craniata</taxon>
        <taxon>Vertebrata</taxon>
        <taxon>Euteleostomi</taxon>
        <taxon>Mammalia</taxon>
        <taxon>Eutheria</taxon>
        <taxon>Laurasiatheria</taxon>
        <taxon>Chiroptera</taxon>
        <taxon>Yangochiroptera</taxon>
        <taxon>Vespertilionidae</taxon>
        <taxon>Pipistrellus</taxon>
    </lineage>
</organism>
<evidence type="ECO:0000256" key="2">
    <source>
        <dbReference type="ARBA" id="ARBA00004496"/>
    </source>
</evidence>
<dbReference type="PROSITE" id="PS51388">
    <property type="entry name" value="GED"/>
    <property type="match status" value="1"/>
</dbReference>
<feature type="domain" description="GED" evidence="14">
    <location>
        <begin position="673"/>
        <end position="761"/>
    </location>
</feature>
<keyword evidence="5 12" id="KW-0547">Nucleotide-binding</keyword>
<sequence length="761" mass="86176">MPKSNKSAQQPRHTPLPSPPSPKAEMNFFPKQPSPFSAPGGQMKFSPIFPGSPQPRETNPAFLTKNFSSMTLNPQMAPQRPPQMAPQRPPQMAPQMPPQMAPQMPPQMAPQMPPQMAPQMPGETGSPPRTKGLENNLYSQYEEKVRPCIDLIDSLRALGVEQDLALPAIAVIGDQSSGKSSVLEALSGVALPRGSGIVTRCPLVLKLKKQLAGSPWAGKLSYRSIELQLQDPSQVEREIHRAQNTIAGNGVGISHELINLEITSPEVPDLTLIDLPGIARVAVGNQPQDIGQQIKALIKKYIQRQQTINLVVVPCNVDIATTEALSMAHEVDPEGDRTIGILTKPDLVDKGTEKTVVNVAQNLTYRLKKGYMIVKCRGQQEITDKLSLAEATQKERMFFQAHPYFRVLLEEGKATVPRLAERLTTELIWHINKSLPLLEDQIRESHLNATEELRQCGEHIPNTDADKMFFLVEKIKVFNRNIERLVDGEEVVKDKETRLYNKLREEFKHWVRVLAANSQKVKNIIHEEVSKYENQYRGKELLGFVNYKTFETIVQQYIQQLVEPALSMLQKAVEIVRQTFIDAAKTHFGEFSNLNQTARNKIEDIKTKQAETATNTILLQFRMEQLVYCQDQIYSEILQKIREQNFNTDGSVSQASPLRLSSSNTPPSSVSSITEIGMHLNAYFLETSKRLANQIPFIIQYFMLQENGDYLQKAMMQILQEKDQYSWLLQEQSETALKRKFLKEKIYRLTQARRELYKFSS</sequence>
<dbReference type="Pfam" id="PF01031">
    <property type="entry name" value="Dynamin_M"/>
    <property type="match status" value="1"/>
</dbReference>
<dbReference type="CDD" id="cd08771">
    <property type="entry name" value="DLP_1"/>
    <property type="match status" value="1"/>
</dbReference>
<keyword evidence="3" id="KW-0963">Cytoplasm</keyword>
<dbReference type="EMBL" id="OY882859">
    <property type="protein sequence ID" value="CAK6442059.1"/>
    <property type="molecule type" value="Genomic_DNA"/>
</dbReference>
<dbReference type="SUPFAM" id="SSF52540">
    <property type="entry name" value="P-loop containing nucleoside triphosphate hydrolases"/>
    <property type="match status" value="1"/>
</dbReference>
<dbReference type="PRINTS" id="PR00195">
    <property type="entry name" value="DYNAMIN"/>
</dbReference>
<dbReference type="PROSITE" id="PS51718">
    <property type="entry name" value="G_DYNAMIN_2"/>
    <property type="match status" value="1"/>
</dbReference>
<evidence type="ECO:0000256" key="5">
    <source>
        <dbReference type="ARBA" id="ARBA00022741"/>
    </source>
</evidence>
<keyword evidence="17" id="KW-1185">Reference proteome</keyword>
<keyword evidence="6" id="KW-0391">Immunity</keyword>
<dbReference type="InterPro" id="IPR020850">
    <property type="entry name" value="GED_dom"/>
</dbReference>
<dbReference type="SMART" id="SM00053">
    <property type="entry name" value="DYNc"/>
    <property type="match status" value="1"/>
</dbReference>
<dbReference type="PROSITE" id="PS00410">
    <property type="entry name" value="G_DYNAMIN_1"/>
    <property type="match status" value="1"/>
</dbReference>
<dbReference type="InterPro" id="IPR000375">
    <property type="entry name" value="Dynamin_stalk"/>
</dbReference>
<evidence type="ECO:0000256" key="9">
    <source>
        <dbReference type="ARBA" id="ARBA00023242"/>
    </source>
</evidence>
<evidence type="ECO:0000256" key="3">
    <source>
        <dbReference type="ARBA" id="ARBA00022490"/>
    </source>
</evidence>
<feature type="compositionally biased region" description="Pro residues" evidence="13">
    <location>
        <begin position="79"/>
        <end position="116"/>
    </location>
</feature>
<evidence type="ECO:0000256" key="1">
    <source>
        <dbReference type="ARBA" id="ARBA00004123"/>
    </source>
</evidence>
<dbReference type="Pfam" id="PF02212">
    <property type="entry name" value="GED"/>
    <property type="match status" value="1"/>
</dbReference>
<accession>A0ABN9ZYA2</accession>
<evidence type="ECO:0000259" key="15">
    <source>
        <dbReference type="PROSITE" id="PS51718"/>
    </source>
</evidence>
<protein>
    <recommendedName>
        <fullName evidence="10">Interferon-induced GTP-binding protein Mx2</fullName>
    </recommendedName>
    <alternativeName>
        <fullName evidence="11">Myxovirus resistance protein 2</fullName>
    </alternativeName>
</protein>
<feature type="region of interest" description="Disordered" evidence="13">
    <location>
        <begin position="1"/>
        <end position="134"/>
    </location>
</feature>